<dbReference type="PANTHER" id="PTHR30050:SF2">
    <property type="entry name" value="CHROMOSOMAL REPLICATION INITIATOR PROTEIN DNAA"/>
    <property type="match status" value="1"/>
</dbReference>
<keyword evidence="2 8" id="KW-0963">Cytoplasm</keyword>
<feature type="region of interest" description="Disordered" evidence="12">
    <location>
        <begin position="88"/>
        <end position="111"/>
    </location>
</feature>
<evidence type="ECO:0000256" key="2">
    <source>
        <dbReference type="ARBA" id="ARBA00022490"/>
    </source>
</evidence>
<dbReference type="Pfam" id="PF00308">
    <property type="entry name" value="Bac_DnaA"/>
    <property type="match status" value="1"/>
</dbReference>
<keyword evidence="7 8" id="KW-0238">DNA-binding</keyword>
<dbReference type="PANTHER" id="PTHR30050">
    <property type="entry name" value="CHROMOSOMAL REPLICATION INITIATOR PROTEIN DNAA"/>
    <property type="match status" value="1"/>
</dbReference>
<dbReference type="InterPro" id="IPR001957">
    <property type="entry name" value="Chromosome_initiator_DnaA"/>
</dbReference>
<comment type="caution">
    <text evidence="8">Lacks conserved residue(s) required for the propagation of feature annotation.</text>
</comment>
<dbReference type="Gene3D" id="1.10.1750.10">
    <property type="match status" value="1"/>
</dbReference>
<comment type="caution">
    <text evidence="15">The sequence shown here is derived from an EMBL/GenBank/DDBJ whole genome shotgun (WGS) entry which is preliminary data.</text>
</comment>
<dbReference type="InterPro" id="IPR018312">
    <property type="entry name" value="Chromosome_initiator_DnaA_CS"/>
</dbReference>
<sequence>MDAWQRCLERLEAEYPIGDVQMYVASLQPLMRGDAFVLLAPNAYALEQVRSDFLPRIRELVRHFMQVEDVQLEVGSLPSSKPLLPATSAAVGSAPTRVTGPSTLFDPSESNGDDELAGDFHGYMDSQFTFDNFVEGRSNMMARAAALQAAENPGQRTNNPLLLFGGTGVGKTHLMFAAGNEIKRRNPKARVLYLSSQQYLNGFRRAVLNQRQEEFKRQFRQIDCLLVDDVQFLARGEATQEEFFYTFNTLFDGQKQLILTCDRYPKEVDGLHSRLKSRLASGHAVAVDPPDFETRANIVARKAMDRGHFIPDDVAMLLAKRIQSNVRELEGALNTLIANANFTGQAITVEFAQETLKHLFQSQRQSLSIPNIIKVVADYYGLQIKDLLGPGRRATVVLPRHMAMALAKELTDESLPGIGDAFSGRDHTTVLHACRRIQEKIRTDGKVHQDWEKLIRKLSE</sequence>
<comment type="subunit">
    <text evidence="8">Oligomerizes as a right-handed, spiral filament on DNA at oriC.</text>
</comment>
<keyword evidence="4 8" id="KW-0547">Nucleotide-binding</keyword>
<dbReference type="NCBIfam" id="TIGR00362">
    <property type="entry name" value="DnaA"/>
    <property type="match status" value="1"/>
</dbReference>
<dbReference type="HAMAP" id="MF_00377">
    <property type="entry name" value="DnaA_bact"/>
    <property type="match status" value="1"/>
</dbReference>
<evidence type="ECO:0000256" key="7">
    <source>
        <dbReference type="ARBA" id="ARBA00023125"/>
    </source>
</evidence>
<dbReference type="PRINTS" id="PR00051">
    <property type="entry name" value="DNAA"/>
</dbReference>
<dbReference type="SMART" id="SM00760">
    <property type="entry name" value="Bac_DnaA_C"/>
    <property type="match status" value="1"/>
</dbReference>
<dbReference type="InterPro" id="IPR027417">
    <property type="entry name" value="P-loop_NTPase"/>
</dbReference>
<comment type="subcellular location">
    <subcellularLocation>
        <location evidence="8">Cytoplasm</location>
    </subcellularLocation>
</comment>
<keyword evidence="3 8" id="KW-0235">DNA replication</keyword>
<dbReference type="Gene3D" id="3.40.50.300">
    <property type="entry name" value="P-loop containing nucleotide triphosphate hydrolases"/>
    <property type="match status" value="1"/>
</dbReference>
<evidence type="ECO:0000256" key="3">
    <source>
        <dbReference type="ARBA" id="ARBA00022705"/>
    </source>
</evidence>
<comment type="domain">
    <text evidence="8">Domain I is involved in oligomerization and binding regulators, domain II is flexibile and of varying length in different bacteria, domain III forms the AAA+ region, while domain IV binds dsDNA.</text>
</comment>
<comment type="similarity">
    <text evidence="1 8 11">Belongs to the DnaA family.</text>
</comment>
<evidence type="ECO:0000259" key="13">
    <source>
        <dbReference type="SMART" id="SM00382"/>
    </source>
</evidence>
<protein>
    <recommendedName>
        <fullName evidence="8 9">Chromosomal replication initiator protein DnaA</fullName>
    </recommendedName>
</protein>
<dbReference type="Gene3D" id="1.10.8.60">
    <property type="match status" value="1"/>
</dbReference>
<dbReference type="InterPro" id="IPR024633">
    <property type="entry name" value="DnaA_N_dom"/>
</dbReference>
<evidence type="ECO:0000256" key="8">
    <source>
        <dbReference type="HAMAP-Rule" id="MF_00377"/>
    </source>
</evidence>
<evidence type="ECO:0000256" key="5">
    <source>
        <dbReference type="ARBA" id="ARBA00022840"/>
    </source>
</evidence>
<dbReference type="CDD" id="cd06571">
    <property type="entry name" value="Bac_DnaA_C"/>
    <property type="match status" value="1"/>
</dbReference>
<dbReference type="InterPro" id="IPR013317">
    <property type="entry name" value="DnaA_dom"/>
</dbReference>
<organism evidence="15 16">
    <name type="scientific">Aquilutibacter rugosus</name>
    <dbReference type="NCBI Taxonomy" id="3115820"/>
    <lineage>
        <taxon>Bacteria</taxon>
        <taxon>Pseudomonadati</taxon>
        <taxon>Pseudomonadota</taxon>
        <taxon>Gammaproteobacteria</taxon>
        <taxon>Lysobacterales</taxon>
        <taxon>Lysobacteraceae</taxon>
        <taxon>Aquilutibacter</taxon>
    </lineage>
</organism>
<dbReference type="InterPro" id="IPR010921">
    <property type="entry name" value="Trp_repressor/repl_initiator"/>
</dbReference>
<feature type="region of interest" description="Domain IV, binds dsDNA" evidence="8">
    <location>
        <begin position="341"/>
        <end position="460"/>
    </location>
</feature>
<dbReference type="RefSeq" id="WP_331689316.1">
    <property type="nucleotide sequence ID" value="NZ_JAZHBN010000003.1"/>
</dbReference>
<dbReference type="CDD" id="cd00009">
    <property type="entry name" value="AAA"/>
    <property type="match status" value="1"/>
</dbReference>
<evidence type="ECO:0000256" key="12">
    <source>
        <dbReference type="SAM" id="MobiDB-lite"/>
    </source>
</evidence>
<dbReference type="InterPro" id="IPR038454">
    <property type="entry name" value="DnaA_N_sf"/>
</dbReference>
<evidence type="ECO:0000256" key="10">
    <source>
        <dbReference type="RuleBase" id="RU000577"/>
    </source>
</evidence>
<dbReference type="InterPro" id="IPR003593">
    <property type="entry name" value="AAA+_ATPase"/>
</dbReference>
<feature type="binding site" evidence="8">
    <location>
        <position position="170"/>
    </location>
    <ligand>
        <name>ATP</name>
        <dbReference type="ChEBI" id="CHEBI:30616"/>
    </ligand>
</feature>
<dbReference type="SUPFAM" id="SSF52540">
    <property type="entry name" value="P-loop containing nucleoside triphosphate hydrolases"/>
    <property type="match status" value="1"/>
</dbReference>
<keyword evidence="6 8" id="KW-0446">Lipid-binding</keyword>
<dbReference type="InterPro" id="IPR020591">
    <property type="entry name" value="Chromosome_initiator_DnaA-like"/>
</dbReference>
<keyword evidence="5 8" id="KW-0067">ATP-binding</keyword>
<feature type="domain" description="Chromosomal replication initiator DnaA C-terminal" evidence="14">
    <location>
        <begin position="368"/>
        <end position="437"/>
    </location>
</feature>
<feature type="binding site" evidence="8">
    <location>
        <position position="171"/>
    </location>
    <ligand>
        <name>ATP</name>
        <dbReference type="ChEBI" id="CHEBI:30616"/>
    </ligand>
</feature>
<feature type="region of interest" description="Domain I, interacts with DnaA modulators" evidence="8">
    <location>
        <begin position="1"/>
        <end position="90"/>
    </location>
</feature>
<gene>
    <name evidence="8 15" type="primary">dnaA</name>
    <name evidence="15" type="ORF">V3390_02805</name>
</gene>
<evidence type="ECO:0000259" key="14">
    <source>
        <dbReference type="SMART" id="SM00760"/>
    </source>
</evidence>
<dbReference type="EMBL" id="JAZHBO010000001">
    <property type="protein sequence ID" value="MEF2155163.1"/>
    <property type="molecule type" value="Genomic_DNA"/>
</dbReference>
<feature type="binding site" evidence="8">
    <location>
        <position position="172"/>
    </location>
    <ligand>
        <name>ATP</name>
        <dbReference type="ChEBI" id="CHEBI:30616"/>
    </ligand>
</feature>
<feature type="binding site" evidence="8">
    <location>
        <position position="168"/>
    </location>
    <ligand>
        <name>ATP</name>
        <dbReference type="ChEBI" id="CHEBI:30616"/>
    </ligand>
</feature>
<evidence type="ECO:0000313" key="16">
    <source>
        <dbReference type="Proteomes" id="UP001356170"/>
    </source>
</evidence>
<accession>A0ABU7UYX1</accession>
<dbReference type="Pfam" id="PF11638">
    <property type="entry name" value="DnaA_N"/>
    <property type="match status" value="1"/>
</dbReference>
<dbReference type="Gene3D" id="3.30.300.180">
    <property type="match status" value="1"/>
</dbReference>
<dbReference type="Pfam" id="PF08299">
    <property type="entry name" value="Bac_DnaA_C"/>
    <property type="match status" value="1"/>
</dbReference>
<comment type="function">
    <text evidence="8 10">Plays an essential role in the initiation and regulation of chromosomal replication. ATP-DnaA binds to the origin of replication (oriC) to initiate formation of the DNA replication initiation complex once per cell cycle. Binds the DnaA box (a 9 base pair repeat at the origin) and separates the double-stranded (ds)DNA. Forms a right-handed helical filament on oriC DNA; dsDNA binds to the exterior of the filament while single-stranded (ss)DNA is stabiized in the filament's interior. The ATP-DnaA-oriC complex binds and stabilizes one strand of the AT-rich DNA unwinding element (DUE), permitting loading of DNA polymerase. After initiation quickly degrades to an ADP-DnaA complex that is not apt for DNA replication. Binds acidic phospholipids.</text>
</comment>
<feature type="domain" description="AAA+ ATPase" evidence="13">
    <location>
        <begin position="157"/>
        <end position="291"/>
    </location>
</feature>
<dbReference type="InterPro" id="IPR013159">
    <property type="entry name" value="DnaA_C"/>
</dbReference>
<evidence type="ECO:0000256" key="4">
    <source>
        <dbReference type="ARBA" id="ARBA00022741"/>
    </source>
</evidence>
<evidence type="ECO:0000256" key="6">
    <source>
        <dbReference type="ARBA" id="ARBA00023121"/>
    </source>
</evidence>
<reference evidence="15 16" key="1">
    <citation type="submission" date="2024-01" db="EMBL/GenBank/DDBJ databases">
        <title>Novel species of the genus Luteimonas isolated from rivers.</title>
        <authorList>
            <person name="Lu H."/>
        </authorList>
    </citation>
    <scope>NUCLEOTIDE SEQUENCE [LARGE SCALE GENOMIC DNA]</scope>
    <source>
        <strain evidence="15 16">FXH3W</strain>
    </source>
</reference>
<evidence type="ECO:0000313" key="15">
    <source>
        <dbReference type="EMBL" id="MEF2155163.1"/>
    </source>
</evidence>
<evidence type="ECO:0000256" key="11">
    <source>
        <dbReference type="RuleBase" id="RU004227"/>
    </source>
</evidence>
<evidence type="ECO:0000256" key="9">
    <source>
        <dbReference type="NCBIfam" id="TIGR00362"/>
    </source>
</evidence>
<name>A0ABU7UYX1_9GAMM</name>
<keyword evidence="16" id="KW-1185">Reference proteome</keyword>
<evidence type="ECO:0000256" key="1">
    <source>
        <dbReference type="ARBA" id="ARBA00006583"/>
    </source>
</evidence>
<dbReference type="PROSITE" id="PS01008">
    <property type="entry name" value="DNAA"/>
    <property type="match status" value="1"/>
</dbReference>
<dbReference type="SUPFAM" id="SSF48295">
    <property type="entry name" value="TrpR-like"/>
    <property type="match status" value="1"/>
</dbReference>
<dbReference type="SMART" id="SM00382">
    <property type="entry name" value="AAA"/>
    <property type="match status" value="1"/>
</dbReference>
<dbReference type="Proteomes" id="UP001356170">
    <property type="component" value="Unassembled WGS sequence"/>
</dbReference>
<proteinExistence type="inferred from homology"/>